<dbReference type="Pfam" id="PF00702">
    <property type="entry name" value="Hydrolase"/>
    <property type="match status" value="1"/>
</dbReference>
<dbReference type="STRING" id="50990.A0A4Y7QFI2"/>
<dbReference type="GO" id="GO:0016791">
    <property type="term" value="F:phosphatase activity"/>
    <property type="evidence" value="ECO:0007669"/>
    <property type="project" value="TreeGrafter"/>
</dbReference>
<dbReference type="InterPro" id="IPR036412">
    <property type="entry name" value="HAD-like_sf"/>
</dbReference>
<gene>
    <name evidence="1" type="ORF">BD410DRAFT_569784</name>
</gene>
<dbReference type="EMBL" id="ML170162">
    <property type="protein sequence ID" value="TDL26175.1"/>
    <property type="molecule type" value="Genomic_DNA"/>
</dbReference>
<dbReference type="AlphaFoldDB" id="A0A4Y7QFI2"/>
<dbReference type="VEuPathDB" id="FungiDB:BD410DRAFT_569784"/>
<organism evidence="1 2">
    <name type="scientific">Rickenella mellea</name>
    <dbReference type="NCBI Taxonomy" id="50990"/>
    <lineage>
        <taxon>Eukaryota</taxon>
        <taxon>Fungi</taxon>
        <taxon>Dikarya</taxon>
        <taxon>Basidiomycota</taxon>
        <taxon>Agaricomycotina</taxon>
        <taxon>Agaricomycetes</taxon>
        <taxon>Hymenochaetales</taxon>
        <taxon>Rickenellaceae</taxon>
        <taxon>Rickenella</taxon>
    </lineage>
</organism>
<keyword evidence="2" id="KW-1185">Reference proteome</keyword>
<accession>A0A4Y7QFI2</accession>
<dbReference type="Gene3D" id="1.10.150.240">
    <property type="entry name" value="Putative phosphatase, domain 2"/>
    <property type="match status" value="1"/>
</dbReference>
<dbReference type="FunFam" id="1.10.150.240:FF:000001">
    <property type="entry name" value="Haloacid dehalogenase-like hydrolase domain"/>
    <property type="match status" value="1"/>
</dbReference>
<dbReference type="Gene3D" id="3.40.50.1000">
    <property type="entry name" value="HAD superfamily/HAD-like"/>
    <property type="match status" value="1"/>
</dbReference>
<dbReference type="SUPFAM" id="SSF56784">
    <property type="entry name" value="HAD-like"/>
    <property type="match status" value="1"/>
</dbReference>
<dbReference type="InterPro" id="IPR023198">
    <property type="entry name" value="PGP-like_dom2"/>
</dbReference>
<dbReference type="SFLD" id="SFLDS00003">
    <property type="entry name" value="Haloacid_Dehalogenase"/>
    <property type="match status" value="1"/>
</dbReference>
<evidence type="ECO:0000313" key="1">
    <source>
        <dbReference type="EMBL" id="TDL26175.1"/>
    </source>
</evidence>
<dbReference type="PANTHER" id="PTHR18901:SF38">
    <property type="entry name" value="PSEUDOURIDINE-5'-PHOSPHATASE"/>
    <property type="match status" value="1"/>
</dbReference>
<evidence type="ECO:0000313" key="2">
    <source>
        <dbReference type="Proteomes" id="UP000294933"/>
    </source>
</evidence>
<dbReference type="OrthoDB" id="40579at2759"/>
<protein>
    <submittedName>
        <fullName evidence="1">HAD-like protein</fullName>
    </submittedName>
</protein>
<reference evidence="1 2" key="1">
    <citation type="submission" date="2018-06" db="EMBL/GenBank/DDBJ databases">
        <title>A transcriptomic atlas of mushroom development highlights an independent origin of complex multicellularity.</title>
        <authorList>
            <consortium name="DOE Joint Genome Institute"/>
            <person name="Krizsan K."/>
            <person name="Almasi E."/>
            <person name="Merenyi Z."/>
            <person name="Sahu N."/>
            <person name="Viragh M."/>
            <person name="Koszo T."/>
            <person name="Mondo S."/>
            <person name="Kiss B."/>
            <person name="Balint B."/>
            <person name="Kues U."/>
            <person name="Barry K."/>
            <person name="Hegedus J.C."/>
            <person name="Henrissat B."/>
            <person name="Johnson J."/>
            <person name="Lipzen A."/>
            <person name="Ohm R."/>
            <person name="Nagy I."/>
            <person name="Pangilinan J."/>
            <person name="Yan J."/>
            <person name="Xiong Y."/>
            <person name="Grigoriev I.V."/>
            <person name="Hibbett D.S."/>
            <person name="Nagy L.G."/>
        </authorList>
    </citation>
    <scope>NUCLEOTIDE SEQUENCE [LARGE SCALE GENOMIC DNA]</scope>
    <source>
        <strain evidence="1 2">SZMC22713</strain>
    </source>
</reference>
<dbReference type="InterPro" id="IPR023214">
    <property type="entry name" value="HAD_sf"/>
</dbReference>
<dbReference type="PANTHER" id="PTHR18901">
    <property type="entry name" value="2-DEOXYGLUCOSE-6-PHOSPHATE PHOSPHATASE 2"/>
    <property type="match status" value="1"/>
</dbReference>
<name>A0A4Y7QFI2_9AGAM</name>
<dbReference type="SFLD" id="SFLDG01129">
    <property type="entry name" value="C1.5:_HAD__Beta-PGM__Phosphata"/>
    <property type="match status" value="1"/>
</dbReference>
<proteinExistence type="predicted"/>
<dbReference type="Proteomes" id="UP000294933">
    <property type="component" value="Unassembled WGS sequence"/>
</dbReference>
<sequence>MADKPSVKVEYVIFDMDGLMIDSERVYTEVTNDILARYGKTMTWDIKAGLMGKPEREAAEHLLSFFPGISLTIDEYLRERDAAQDLRWPHVQLLPGVERLVAHLHAHGIPMAIATGSRRANFIAKTSRLGKVFALFDGRVVCGDDGKVRPGRAKPCPDVFLAAAREYLGRDVGGGEMDECNDNEILERAKGLIFEDALPGVQAGKRAGMEVVWVPDSNLLDVEYAGPRPDETLNSLCEFSPEKYGLPPYDS</sequence>